<protein>
    <submittedName>
        <fullName evidence="2">DegV family protein</fullName>
    </submittedName>
</protein>
<dbReference type="InterPro" id="IPR003797">
    <property type="entry name" value="DegV"/>
</dbReference>
<evidence type="ECO:0000256" key="1">
    <source>
        <dbReference type="ARBA" id="ARBA00023121"/>
    </source>
</evidence>
<dbReference type="PANTHER" id="PTHR33434">
    <property type="entry name" value="DEGV DOMAIN-CONTAINING PROTEIN DR_1986-RELATED"/>
    <property type="match status" value="1"/>
</dbReference>
<dbReference type="InterPro" id="IPR043168">
    <property type="entry name" value="DegV_C"/>
</dbReference>
<dbReference type="Gene3D" id="3.40.50.10170">
    <property type="match status" value="1"/>
</dbReference>
<dbReference type="Proteomes" id="UP000581206">
    <property type="component" value="Unassembled WGS sequence"/>
</dbReference>
<keyword evidence="1" id="KW-0446">Lipid-binding</keyword>
<dbReference type="NCBIfam" id="TIGR00762">
    <property type="entry name" value="DegV"/>
    <property type="match status" value="1"/>
</dbReference>
<dbReference type="PROSITE" id="PS51482">
    <property type="entry name" value="DEGV"/>
    <property type="match status" value="1"/>
</dbReference>
<organism evidence="2 3">
    <name type="scientific">Cellulomonas denverensis</name>
    <dbReference type="NCBI Taxonomy" id="264297"/>
    <lineage>
        <taxon>Bacteria</taxon>
        <taxon>Bacillati</taxon>
        <taxon>Actinomycetota</taxon>
        <taxon>Actinomycetes</taxon>
        <taxon>Micrococcales</taxon>
        <taxon>Cellulomonadaceae</taxon>
        <taxon>Cellulomonas</taxon>
    </lineage>
</organism>
<dbReference type="Gene3D" id="3.30.1180.10">
    <property type="match status" value="1"/>
</dbReference>
<dbReference type="AlphaFoldDB" id="A0A7X6R0R1"/>
<dbReference type="InterPro" id="IPR050270">
    <property type="entry name" value="DegV_domain_contain"/>
</dbReference>
<accession>A0A7X6R0R1</accession>
<keyword evidence="3" id="KW-1185">Reference proteome</keyword>
<dbReference type="PANTHER" id="PTHR33434:SF2">
    <property type="entry name" value="FATTY ACID-BINDING PROTEIN TM_1468"/>
    <property type="match status" value="1"/>
</dbReference>
<sequence length="278" mass="28634">MPRVAVVTDSTAALSPDQAAEWGITVVPLDVAAGDRRYRDGVDLGPAELIELIEAGTRVTTSQPAPAAFAEVYQQLADQGVREVVSVHLSGALSGTVRAAGLAAQLAPLPVHVVDSRSAGLGLGFAALVAARTEGDGATVAAEAERVGQSSAAWFVVDSLDHLRRGGRISAAAAALGTVLGLRPVLALREGRIDVAERVRTRPAARDRLVQLVHDEAARRPGPVRIAVHHLGRPDIADTLADRLHEVEGAVEIRVAEVGAVLGGHLGAGALAVVVVDA</sequence>
<dbReference type="EMBL" id="JAAXOX010000016">
    <property type="protein sequence ID" value="NKY24503.1"/>
    <property type="molecule type" value="Genomic_DNA"/>
</dbReference>
<name>A0A7X6R0R1_9CELL</name>
<proteinExistence type="predicted"/>
<dbReference type="Pfam" id="PF02645">
    <property type="entry name" value="DegV"/>
    <property type="match status" value="1"/>
</dbReference>
<comment type="caution">
    <text evidence="2">The sequence shown here is derived from an EMBL/GenBank/DDBJ whole genome shotgun (WGS) entry which is preliminary data.</text>
</comment>
<dbReference type="RefSeq" id="WP_168631624.1">
    <property type="nucleotide sequence ID" value="NZ_BONL01000038.1"/>
</dbReference>
<dbReference type="GO" id="GO:0008289">
    <property type="term" value="F:lipid binding"/>
    <property type="evidence" value="ECO:0007669"/>
    <property type="project" value="UniProtKB-KW"/>
</dbReference>
<evidence type="ECO:0000313" key="2">
    <source>
        <dbReference type="EMBL" id="NKY24503.1"/>
    </source>
</evidence>
<evidence type="ECO:0000313" key="3">
    <source>
        <dbReference type="Proteomes" id="UP000581206"/>
    </source>
</evidence>
<dbReference type="SUPFAM" id="SSF82549">
    <property type="entry name" value="DAK1/DegV-like"/>
    <property type="match status" value="1"/>
</dbReference>
<reference evidence="2 3" key="1">
    <citation type="submission" date="2020-04" db="EMBL/GenBank/DDBJ databases">
        <title>MicrobeNet Type strains.</title>
        <authorList>
            <person name="Nicholson A.C."/>
        </authorList>
    </citation>
    <scope>NUCLEOTIDE SEQUENCE [LARGE SCALE GENOMIC DNA]</scope>
    <source>
        <strain evidence="2 3">ATCC BAA-788</strain>
    </source>
</reference>
<gene>
    <name evidence="2" type="ORF">HGA03_17730</name>
</gene>